<dbReference type="EMBL" id="UGZE01000004">
    <property type="protein sequence ID" value="SUJ61675.1"/>
    <property type="molecule type" value="Genomic_DNA"/>
</dbReference>
<dbReference type="AlphaFoldDB" id="A0A380D8Y9"/>
<organism evidence="2 3">
    <name type="scientific">Staphylococcus arlettae</name>
    <dbReference type="NCBI Taxonomy" id="29378"/>
    <lineage>
        <taxon>Bacteria</taxon>
        <taxon>Bacillati</taxon>
        <taxon>Bacillota</taxon>
        <taxon>Bacilli</taxon>
        <taxon>Bacillales</taxon>
        <taxon>Staphylococcaceae</taxon>
        <taxon>Staphylococcus</taxon>
    </lineage>
</organism>
<evidence type="ECO:0000313" key="2">
    <source>
        <dbReference type="EMBL" id="SUJ61675.1"/>
    </source>
</evidence>
<name>A0A380D8Y9_9STAP</name>
<accession>A0A380D8Y9</accession>
<reference evidence="2 3" key="1">
    <citation type="submission" date="2018-06" db="EMBL/GenBank/DDBJ databases">
        <authorList>
            <consortium name="Pathogen Informatics"/>
            <person name="Doyle S."/>
        </authorList>
    </citation>
    <scope>NUCLEOTIDE SEQUENCE [LARGE SCALE GENOMIC DNA]</scope>
    <source>
        <strain evidence="2 3">NCTC12413</strain>
    </source>
</reference>
<gene>
    <name evidence="2" type="ORF">NCTC12413_02718</name>
</gene>
<protein>
    <submittedName>
        <fullName evidence="2">RLX protein</fullName>
    </submittedName>
</protein>
<feature type="compositionally biased region" description="Basic and acidic residues" evidence="1">
    <location>
        <begin position="140"/>
        <end position="191"/>
    </location>
</feature>
<dbReference type="Proteomes" id="UP000254956">
    <property type="component" value="Unassembled WGS sequence"/>
</dbReference>
<feature type="compositionally biased region" description="Basic and acidic residues" evidence="1">
    <location>
        <begin position="98"/>
        <end position="130"/>
    </location>
</feature>
<proteinExistence type="predicted"/>
<evidence type="ECO:0000313" key="3">
    <source>
        <dbReference type="Proteomes" id="UP000254956"/>
    </source>
</evidence>
<sequence>MSIPEEKAKLRYTQAEYSVLNKGKTSWKDEIRHAIDQSQAASYEELGNDLQQNGIKIERITDKTITYRHLEEDKKVRGKKLGEDYDKGGLEIGFNRQNEQREEQARQRELEQARREKIKRDKEREKEWARFNRSTQAIRQNRERSEREERERERKARELEEQNRRAREERARQERENKHTHEKTRGFDLEL</sequence>
<evidence type="ECO:0000256" key="1">
    <source>
        <dbReference type="SAM" id="MobiDB-lite"/>
    </source>
</evidence>
<feature type="region of interest" description="Disordered" evidence="1">
    <location>
        <begin position="71"/>
        <end position="191"/>
    </location>
</feature>
<feature type="compositionally biased region" description="Basic and acidic residues" evidence="1">
    <location>
        <begin position="71"/>
        <end position="89"/>
    </location>
</feature>